<dbReference type="InterPro" id="IPR009057">
    <property type="entry name" value="Homeodomain-like_sf"/>
</dbReference>
<feature type="DNA-binding region" description="H-T-H motif" evidence="4">
    <location>
        <begin position="42"/>
        <end position="61"/>
    </location>
</feature>
<dbReference type="PANTHER" id="PTHR30055">
    <property type="entry name" value="HTH-TYPE TRANSCRIPTIONAL REGULATOR RUTR"/>
    <property type="match status" value="1"/>
</dbReference>
<dbReference type="GO" id="GO:0003700">
    <property type="term" value="F:DNA-binding transcription factor activity"/>
    <property type="evidence" value="ECO:0007669"/>
    <property type="project" value="TreeGrafter"/>
</dbReference>
<feature type="region of interest" description="Disordered" evidence="5">
    <location>
        <begin position="1"/>
        <end position="21"/>
    </location>
</feature>
<dbReference type="Proteomes" id="UP000238176">
    <property type="component" value="Unassembled WGS sequence"/>
</dbReference>
<keyword evidence="1" id="KW-0805">Transcription regulation</keyword>
<evidence type="ECO:0000313" key="7">
    <source>
        <dbReference type="EMBL" id="PRY57322.1"/>
    </source>
</evidence>
<dbReference type="GO" id="GO:0000976">
    <property type="term" value="F:transcription cis-regulatory region binding"/>
    <property type="evidence" value="ECO:0007669"/>
    <property type="project" value="TreeGrafter"/>
</dbReference>
<gene>
    <name evidence="7" type="ORF">B0I28_107170</name>
</gene>
<evidence type="ECO:0000313" key="8">
    <source>
        <dbReference type="Proteomes" id="UP000238176"/>
    </source>
</evidence>
<organism evidence="7 8">
    <name type="scientific">Glycomyces artemisiae</name>
    <dbReference type="NCBI Taxonomy" id="1076443"/>
    <lineage>
        <taxon>Bacteria</taxon>
        <taxon>Bacillati</taxon>
        <taxon>Actinomycetota</taxon>
        <taxon>Actinomycetes</taxon>
        <taxon>Glycomycetales</taxon>
        <taxon>Glycomycetaceae</taxon>
        <taxon>Glycomyces</taxon>
    </lineage>
</organism>
<evidence type="ECO:0000256" key="1">
    <source>
        <dbReference type="ARBA" id="ARBA00023015"/>
    </source>
</evidence>
<evidence type="ECO:0000259" key="6">
    <source>
        <dbReference type="PROSITE" id="PS50977"/>
    </source>
</evidence>
<dbReference type="AlphaFoldDB" id="A0A2T0UHD6"/>
<keyword evidence="3" id="KW-0804">Transcription</keyword>
<dbReference type="PROSITE" id="PS50977">
    <property type="entry name" value="HTH_TETR_2"/>
    <property type="match status" value="1"/>
</dbReference>
<name>A0A2T0UHD6_9ACTN</name>
<keyword evidence="8" id="KW-1185">Reference proteome</keyword>
<evidence type="ECO:0000256" key="2">
    <source>
        <dbReference type="ARBA" id="ARBA00023125"/>
    </source>
</evidence>
<dbReference type="SUPFAM" id="SSF46689">
    <property type="entry name" value="Homeodomain-like"/>
    <property type="match status" value="1"/>
</dbReference>
<sequence length="210" mass="22541">MHYAGRVPEETGRRERKKQQTRRNLIETAARLFAERGYEATGVADIAEAADVSKRTFFLHFPTKEDVLISDGRARLDLALRVIEEREPDAPLRDVLARSLTAMIDDTAARDLPSGMAALRARLIADSPAVRARLLHAVFTAQARIAEALHEAYPDVLDRTTAPSIVGAVVGAVSAAAVASLQDGDSAAETTAAMRRAAEIGLSALDALGE</sequence>
<dbReference type="InterPro" id="IPR001647">
    <property type="entry name" value="HTH_TetR"/>
</dbReference>
<dbReference type="PANTHER" id="PTHR30055:SF234">
    <property type="entry name" value="HTH-TYPE TRANSCRIPTIONAL REGULATOR BETI"/>
    <property type="match status" value="1"/>
</dbReference>
<evidence type="ECO:0000256" key="3">
    <source>
        <dbReference type="ARBA" id="ARBA00023163"/>
    </source>
</evidence>
<reference evidence="7 8" key="1">
    <citation type="submission" date="2018-03" db="EMBL/GenBank/DDBJ databases">
        <title>Genomic Encyclopedia of Type Strains, Phase III (KMG-III): the genomes of soil and plant-associated and newly described type strains.</title>
        <authorList>
            <person name="Whitman W."/>
        </authorList>
    </citation>
    <scope>NUCLEOTIDE SEQUENCE [LARGE SCALE GENOMIC DNA]</scope>
    <source>
        <strain evidence="7 8">CGMCC 4.7067</strain>
    </source>
</reference>
<dbReference type="Pfam" id="PF00440">
    <property type="entry name" value="TetR_N"/>
    <property type="match status" value="1"/>
</dbReference>
<accession>A0A2T0UHD6</accession>
<keyword evidence="2 4" id="KW-0238">DNA-binding</keyword>
<dbReference type="Gene3D" id="1.10.357.10">
    <property type="entry name" value="Tetracycline Repressor, domain 2"/>
    <property type="match status" value="1"/>
</dbReference>
<dbReference type="InterPro" id="IPR050109">
    <property type="entry name" value="HTH-type_TetR-like_transc_reg"/>
</dbReference>
<dbReference type="EMBL" id="PVTJ01000007">
    <property type="protein sequence ID" value="PRY57322.1"/>
    <property type="molecule type" value="Genomic_DNA"/>
</dbReference>
<evidence type="ECO:0000256" key="4">
    <source>
        <dbReference type="PROSITE-ProRule" id="PRU00335"/>
    </source>
</evidence>
<proteinExistence type="predicted"/>
<evidence type="ECO:0000256" key="5">
    <source>
        <dbReference type="SAM" id="MobiDB-lite"/>
    </source>
</evidence>
<protein>
    <submittedName>
        <fullName evidence="7">TetR family transcriptional regulator</fullName>
    </submittedName>
</protein>
<dbReference type="PRINTS" id="PR00455">
    <property type="entry name" value="HTHTETR"/>
</dbReference>
<comment type="caution">
    <text evidence="7">The sequence shown here is derived from an EMBL/GenBank/DDBJ whole genome shotgun (WGS) entry which is preliminary data.</text>
</comment>
<feature type="domain" description="HTH tetR-type" evidence="6">
    <location>
        <begin position="19"/>
        <end position="79"/>
    </location>
</feature>